<keyword evidence="1" id="KW-0175">Coiled coil</keyword>
<accession>A0A285HMS7</accession>
<evidence type="ECO:0000313" key="3">
    <source>
        <dbReference type="Proteomes" id="UP000219573"/>
    </source>
</evidence>
<evidence type="ECO:0000256" key="1">
    <source>
        <dbReference type="SAM" id="Coils"/>
    </source>
</evidence>
<proteinExistence type="predicted"/>
<evidence type="ECO:0000313" key="2">
    <source>
        <dbReference type="EMBL" id="SNY36066.1"/>
    </source>
</evidence>
<dbReference type="EMBL" id="OBDZ01000020">
    <property type="protein sequence ID" value="SNY36066.1"/>
    <property type="molecule type" value="Genomic_DNA"/>
</dbReference>
<name>A0A285HMS7_9FIRM</name>
<organism evidence="2 3">
    <name type="scientific">Orenia metallireducens</name>
    <dbReference type="NCBI Taxonomy" id="1413210"/>
    <lineage>
        <taxon>Bacteria</taxon>
        <taxon>Bacillati</taxon>
        <taxon>Bacillota</taxon>
        <taxon>Clostridia</taxon>
        <taxon>Halanaerobiales</taxon>
        <taxon>Halobacteroidaceae</taxon>
        <taxon>Orenia</taxon>
    </lineage>
</organism>
<dbReference type="AlphaFoldDB" id="A0A285HMS7"/>
<keyword evidence="3" id="KW-1185">Reference proteome</keyword>
<dbReference type="Proteomes" id="UP000219573">
    <property type="component" value="Unassembled WGS sequence"/>
</dbReference>
<protein>
    <recommendedName>
        <fullName evidence="4">Tfp pilus assembly protein PilO</fullName>
    </recommendedName>
</protein>
<feature type="coiled-coil region" evidence="1">
    <location>
        <begin position="48"/>
        <end position="75"/>
    </location>
</feature>
<reference evidence="3" key="1">
    <citation type="submission" date="2017-09" db="EMBL/GenBank/DDBJ databases">
        <authorList>
            <person name="Varghese N."/>
            <person name="Submissions S."/>
        </authorList>
    </citation>
    <scope>NUCLEOTIDE SEQUENCE [LARGE SCALE GENOMIC DNA]</scope>
    <source>
        <strain evidence="3">MSL47</strain>
    </source>
</reference>
<dbReference type="OrthoDB" id="9916998at2"/>
<sequence length="162" mass="19039">MWKKWLVIVLILLLIGSGFYEFIYNPLYAKYQQNIIEFSHLSSELDKKRVEVLALQKLEEEYKSLLAELEEGSDNNLLNKDEINSFIIKLNSYTIIKKVDFTLPPKEELLISLEINGNFQEIYDLLESIEYLYNTKAINIRQSKEEVVVNVSLLFPIERNES</sequence>
<dbReference type="RefSeq" id="WP_097018590.1">
    <property type="nucleotide sequence ID" value="NZ_OBDZ01000020.1"/>
</dbReference>
<evidence type="ECO:0008006" key="4">
    <source>
        <dbReference type="Google" id="ProtNLM"/>
    </source>
</evidence>
<gene>
    <name evidence="2" type="ORF">SAMN06265827_12044</name>
</gene>